<feature type="compositionally biased region" description="Basic and acidic residues" evidence="1">
    <location>
        <begin position="21"/>
        <end position="76"/>
    </location>
</feature>
<protein>
    <submittedName>
        <fullName evidence="2">Uncharacterized protein</fullName>
    </submittedName>
</protein>
<sequence>MDEMPQGGAGGVPHGPDYAGDDYRAEGRPPTVRHDRRSEGWRFERDAERSADEDRDAGREHETAQEDGPEEGRPESEQGNATTAEPGRARRIHPEEEVRPED</sequence>
<dbReference type="EMBL" id="BAAANS010000064">
    <property type="protein sequence ID" value="GAA2118802.1"/>
    <property type="molecule type" value="Genomic_DNA"/>
</dbReference>
<feature type="compositionally biased region" description="Basic and acidic residues" evidence="1">
    <location>
        <begin position="92"/>
        <end position="102"/>
    </location>
</feature>
<feature type="region of interest" description="Disordered" evidence="1">
    <location>
        <begin position="1"/>
        <end position="102"/>
    </location>
</feature>
<proteinExistence type="predicted"/>
<dbReference type="RefSeq" id="WP_344557600.1">
    <property type="nucleotide sequence ID" value="NZ_BAAANS010000064.1"/>
</dbReference>
<comment type="caution">
    <text evidence="2">The sequence shown here is derived from an EMBL/GenBank/DDBJ whole genome shotgun (WGS) entry which is preliminary data.</text>
</comment>
<evidence type="ECO:0000313" key="2">
    <source>
        <dbReference type="EMBL" id="GAA2118802.1"/>
    </source>
</evidence>
<keyword evidence="3" id="KW-1185">Reference proteome</keyword>
<name>A0ABN2XY44_9ACTN</name>
<organism evidence="2 3">
    <name type="scientific">Kitasatospora saccharophila</name>
    <dbReference type="NCBI Taxonomy" id="407973"/>
    <lineage>
        <taxon>Bacteria</taxon>
        <taxon>Bacillati</taxon>
        <taxon>Actinomycetota</taxon>
        <taxon>Actinomycetes</taxon>
        <taxon>Kitasatosporales</taxon>
        <taxon>Streptomycetaceae</taxon>
        <taxon>Kitasatospora</taxon>
    </lineage>
</organism>
<evidence type="ECO:0000313" key="3">
    <source>
        <dbReference type="Proteomes" id="UP001500897"/>
    </source>
</evidence>
<gene>
    <name evidence="2" type="ORF">GCM10009759_66380</name>
</gene>
<reference evidence="2 3" key="1">
    <citation type="journal article" date="2019" name="Int. J. Syst. Evol. Microbiol.">
        <title>The Global Catalogue of Microorganisms (GCM) 10K type strain sequencing project: providing services to taxonomists for standard genome sequencing and annotation.</title>
        <authorList>
            <consortium name="The Broad Institute Genomics Platform"/>
            <consortium name="The Broad Institute Genome Sequencing Center for Infectious Disease"/>
            <person name="Wu L."/>
            <person name="Ma J."/>
        </authorList>
    </citation>
    <scope>NUCLEOTIDE SEQUENCE [LARGE SCALE GENOMIC DNA]</scope>
    <source>
        <strain evidence="2 3">JCM 14559</strain>
    </source>
</reference>
<dbReference type="Proteomes" id="UP001500897">
    <property type="component" value="Unassembled WGS sequence"/>
</dbReference>
<evidence type="ECO:0000256" key="1">
    <source>
        <dbReference type="SAM" id="MobiDB-lite"/>
    </source>
</evidence>
<accession>A0ABN2XY44</accession>